<evidence type="ECO:0000259" key="1">
    <source>
        <dbReference type="SMART" id="SM01321"/>
    </source>
</evidence>
<proteinExistence type="predicted"/>
<dbReference type="Gene3D" id="3.30.70.1290">
    <property type="entry name" value="Transposase IS200-like"/>
    <property type="match status" value="1"/>
</dbReference>
<dbReference type="InterPro" id="IPR002686">
    <property type="entry name" value="Transposase_17"/>
</dbReference>
<dbReference type="Pfam" id="PF01797">
    <property type="entry name" value="Y1_Tnp"/>
    <property type="match status" value="1"/>
</dbReference>
<dbReference type="Proteomes" id="UP000651475">
    <property type="component" value="Unassembled WGS sequence"/>
</dbReference>
<gene>
    <name evidence="2" type="primary">tnpA</name>
    <name evidence="2" type="ORF">H8S65_13710</name>
</gene>
<reference evidence="2 3" key="1">
    <citation type="submission" date="2020-08" db="EMBL/GenBank/DDBJ databases">
        <title>Genome public.</title>
        <authorList>
            <person name="Liu C."/>
            <person name="Sun Q."/>
        </authorList>
    </citation>
    <scope>NUCLEOTIDE SEQUENCE [LARGE SCALE GENOMIC DNA]</scope>
    <source>
        <strain evidence="2 3">NSJ-79</strain>
    </source>
</reference>
<dbReference type="PANTHER" id="PTHR33360:SF2">
    <property type="entry name" value="TRANSPOSASE FOR INSERTION SEQUENCE ELEMENT IS200"/>
    <property type="match status" value="1"/>
</dbReference>
<comment type="caution">
    <text evidence="2">The sequence shown here is derived from an EMBL/GenBank/DDBJ whole genome shotgun (WGS) entry which is preliminary data.</text>
</comment>
<dbReference type="SUPFAM" id="SSF143422">
    <property type="entry name" value="Transposase IS200-like"/>
    <property type="match status" value="1"/>
</dbReference>
<protein>
    <submittedName>
        <fullName evidence="2">IS200/IS605 family transposase</fullName>
    </submittedName>
</protein>
<dbReference type="RefSeq" id="WP_186930497.1">
    <property type="nucleotide sequence ID" value="NZ_JACOOJ010000025.1"/>
</dbReference>
<sequence length="151" mass="17661">MSQSLVRIYIHLVFSTKDRYPFITAEWKNKLYAYMAGILKSDTASTFHYIGGMKDHIHILFCLSKNKSLSDVIHTLKGRSSVWMKENGIHKFAWQGGYAAFSVSESIIEATKKYILNQEKHHEKFTFTEEVAHFCKLYKIDQYDENYFTQG</sequence>
<dbReference type="EMBL" id="JACOOJ010000025">
    <property type="protein sequence ID" value="MBC5633813.1"/>
    <property type="molecule type" value="Genomic_DNA"/>
</dbReference>
<evidence type="ECO:0000313" key="3">
    <source>
        <dbReference type="Proteomes" id="UP000651475"/>
    </source>
</evidence>
<keyword evidence="3" id="KW-1185">Reference proteome</keyword>
<dbReference type="NCBIfam" id="NF033573">
    <property type="entry name" value="transpos_IS200"/>
    <property type="match status" value="1"/>
</dbReference>
<evidence type="ECO:0000313" key="2">
    <source>
        <dbReference type="EMBL" id="MBC5633813.1"/>
    </source>
</evidence>
<accession>A0ABR7DSP5</accession>
<dbReference type="InterPro" id="IPR036515">
    <property type="entry name" value="Transposase_17_sf"/>
</dbReference>
<dbReference type="PANTHER" id="PTHR33360">
    <property type="entry name" value="TRANSPOSASE FOR INSERTION SEQUENCE ELEMENT IS200"/>
    <property type="match status" value="1"/>
</dbReference>
<name>A0ABR7DSP5_9BACT</name>
<feature type="domain" description="Transposase IS200-like" evidence="1">
    <location>
        <begin position="5"/>
        <end position="118"/>
    </location>
</feature>
<organism evidence="2 3">
    <name type="scientific">Parabacteroides hominis</name>
    <dbReference type="NCBI Taxonomy" id="2763057"/>
    <lineage>
        <taxon>Bacteria</taxon>
        <taxon>Pseudomonadati</taxon>
        <taxon>Bacteroidota</taxon>
        <taxon>Bacteroidia</taxon>
        <taxon>Bacteroidales</taxon>
        <taxon>Tannerellaceae</taxon>
        <taxon>Parabacteroides</taxon>
    </lineage>
</organism>
<dbReference type="SMART" id="SM01321">
    <property type="entry name" value="Y1_Tnp"/>
    <property type="match status" value="1"/>
</dbReference>